<evidence type="ECO:0000313" key="2">
    <source>
        <dbReference type="Proteomes" id="UP000252586"/>
    </source>
</evidence>
<accession>A0A366DPD4</accession>
<dbReference type="PIRSF" id="PIRSF024492">
    <property type="entry name" value="UCP024492"/>
    <property type="match status" value="1"/>
</dbReference>
<name>A0A366DPD4_9NOCA</name>
<comment type="caution">
    <text evidence="1">The sequence shown here is derived from an EMBL/GenBank/DDBJ whole genome shotgun (WGS) entry which is preliminary data.</text>
</comment>
<gene>
    <name evidence="1" type="ORF">DFR74_104484</name>
</gene>
<dbReference type="InterPro" id="IPR007438">
    <property type="entry name" value="DUF488"/>
</dbReference>
<proteinExistence type="predicted"/>
<keyword evidence="2" id="KW-1185">Reference proteome</keyword>
<dbReference type="InterPro" id="IPR014519">
    <property type="entry name" value="UCP024492"/>
</dbReference>
<dbReference type="STRING" id="1210090.GCA_001613185_03438"/>
<sequence>MTTASAPVDVSSSGSRVEHGPTLISIGYEGRSLEGLIESLLVERVQVLVDVRLHAFSRKPGLSKTKLSEALNAAGIEYVHHRALGNPRDNREGFRNGDSDSRRRFREVLSTDEAERAIAHVMELLDGGAVALLCYERDHATCHRDLVAAELLAAMPRAEIIHL</sequence>
<evidence type="ECO:0000313" key="1">
    <source>
        <dbReference type="EMBL" id="RBO91775.1"/>
    </source>
</evidence>
<dbReference type="PANTHER" id="PTHR39337">
    <property type="entry name" value="BLR5642 PROTEIN"/>
    <property type="match status" value="1"/>
</dbReference>
<dbReference type="AlphaFoldDB" id="A0A366DPD4"/>
<protein>
    <submittedName>
        <fullName evidence="1">Uncharacterized protein DUF488</fullName>
    </submittedName>
</protein>
<dbReference type="PANTHER" id="PTHR39337:SF1">
    <property type="entry name" value="BLR5642 PROTEIN"/>
    <property type="match status" value="1"/>
</dbReference>
<dbReference type="EMBL" id="QNRE01000004">
    <property type="protein sequence ID" value="RBO91775.1"/>
    <property type="molecule type" value="Genomic_DNA"/>
</dbReference>
<dbReference type="Proteomes" id="UP000252586">
    <property type="component" value="Unassembled WGS sequence"/>
</dbReference>
<organism evidence="1 2">
    <name type="scientific">Nocardia puris</name>
    <dbReference type="NCBI Taxonomy" id="208602"/>
    <lineage>
        <taxon>Bacteria</taxon>
        <taxon>Bacillati</taxon>
        <taxon>Actinomycetota</taxon>
        <taxon>Actinomycetes</taxon>
        <taxon>Mycobacteriales</taxon>
        <taxon>Nocardiaceae</taxon>
        <taxon>Nocardia</taxon>
    </lineage>
</organism>
<reference evidence="1 2" key="1">
    <citation type="submission" date="2018-06" db="EMBL/GenBank/DDBJ databases">
        <title>Genomic Encyclopedia of Type Strains, Phase IV (KMG-IV): sequencing the most valuable type-strain genomes for metagenomic binning, comparative biology and taxonomic classification.</title>
        <authorList>
            <person name="Goeker M."/>
        </authorList>
    </citation>
    <scope>NUCLEOTIDE SEQUENCE [LARGE SCALE GENOMIC DNA]</scope>
    <source>
        <strain evidence="1 2">DSM 44599</strain>
    </source>
</reference>
<dbReference type="RefSeq" id="WP_067509818.1">
    <property type="nucleotide sequence ID" value="NZ_CP107943.1"/>
</dbReference>
<dbReference type="Pfam" id="PF04343">
    <property type="entry name" value="DUF488"/>
    <property type="match status" value="1"/>
</dbReference>